<feature type="domain" description="HAMP" evidence="13">
    <location>
        <begin position="185"/>
        <end position="238"/>
    </location>
</feature>
<dbReference type="GO" id="GO:0005886">
    <property type="term" value="C:plasma membrane"/>
    <property type="evidence" value="ECO:0007669"/>
    <property type="project" value="TreeGrafter"/>
</dbReference>
<feature type="transmembrane region" description="Helical" evidence="11">
    <location>
        <begin position="161"/>
        <end position="183"/>
    </location>
</feature>
<dbReference type="Gene3D" id="6.10.340.10">
    <property type="match status" value="1"/>
</dbReference>
<dbReference type="Pfam" id="PF00512">
    <property type="entry name" value="HisKA"/>
    <property type="match status" value="1"/>
</dbReference>
<keyword evidence="5" id="KW-0808">Transferase</keyword>
<dbReference type="InterPro" id="IPR050428">
    <property type="entry name" value="TCS_sensor_his_kinase"/>
</dbReference>
<keyword evidence="10 11" id="KW-0472">Membrane</keyword>
<keyword evidence="4" id="KW-0597">Phosphoprotein</keyword>
<dbReference type="PANTHER" id="PTHR45436">
    <property type="entry name" value="SENSOR HISTIDINE KINASE YKOH"/>
    <property type="match status" value="1"/>
</dbReference>
<dbReference type="RefSeq" id="WP_163493526.1">
    <property type="nucleotide sequence ID" value="NZ_CP048711.1"/>
</dbReference>
<evidence type="ECO:0000259" key="13">
    <source>
        <dbReference type="PROSITE" id="PS50885"/>
    </source>
</evidence>
<gene>
    <name evidence="14" type="ORF">G3T16_01510</name>
</gene>
<dbReference type="SUPFAM" id="SSF158472">
    <property type="entry name" value="HAMP domain-like"/>
    <property type="match status" value="1"/>
</dbReference>
<dbReference type="EMBL" id="CP048711">
    <property type="protein sequence ID" value="QIB64276.1"/>
    <property type="molecule type" value="Genomic_DNA"/>
</dbReference>
<dbReference type="InterPro" id="IPR036890">
    <property type="entry name" value="HATPase_C_sf"/>
</dbReference>
<keyword evidence="9" id="KW-0902">Two-component regulatory system</keyword>
<dbReference type="Pfam" id="PF00672">
    <property type="entry name" value="HAMP"/>
    <property type="match status" value="1"/>
</dbReference>
<keyword evidence="8 11" id="KW-1133">Transmembrane helix</keyword>
<reference evidence="14 15" key="1">
    <citation type="submission" date="2020-02" db="EMBL/GenBank/DDBJ databases">
        <title>Genome sequencing for Kineobactrum sp. M2.</title>
        <authorList>
            <person name="Park S.-J."/>
        </authorList>
    </citation>
    <scope>NUCLEOTIDE SEQUENCE [LARGE SCALE GENOMIC DNA]</scope>
    <source>
        <strain evidence="14 15">M2</strain>
    </source>
</reference>
<sequence length="453" mass="49320">MWFARHKLNIRTSVWKLTLVFTLIVLLLNATVLAVVYWRTLGERQEQQQRNVLVAAQTYRELGNNQTLGVEGLRRLIADRTRRSATMVLALESGGEVEGNLSSLPEGLPEYPATGRFPVVVSGLQGEATVSMAVGTRLQVPAGQLLVGLIDDDQQRLQNDYLLASLLALVGALLVTLVVGFIFNRRVIGRVHRLGEQMARLHEGHLHARLPVSARGDEYDVIAGQINTMLDEIDELLQSVVSVTDNIAHDLRTPLSRIRLRLDDAASRHDPPPPWLADAITDLDQLLDTFEAMLDLSRLQHATGRSGHVACELAQICTDVEALLAPVAEARQRQLELSLAGSGRVSGDPGLLFRAVYNLVDNAIKHAGPGCRITLQQEGGTVTVADNGPGVPVAERERVFRRLYRLDQSRHTAGTGLGLSIVQAVAELHGASVELGDAGPGLVVTLQFPQQSN</sequence>
<dbReference type="SMART" id="SM00387">
    <property type="entry name" value="HATPase_c"/>
    <property type="match status" value="1"/>
</dbReference>
<dbReference type="SMART" id="SM00388">
    <property type="entry name" value="HisKA"/>
    <property type="match status" value="1"/>
</dbReference>
<evidence type="ECO:0000256" key="9">
    <source>
        <dbReference type="ARBA" id="ARBA00023012"/>
    </source>
</evidence>
<dbReference type="Gene3D" id="1.10.287.130">
    <property type="match status" value="1"/>
</dbReference>
<feature type="domain" description="Histidine kinase" evidence="12">
    <location>
        <begin position="246"/>
        <end position="452"/>
    </location>
</feature>
<dbReference type="CDD" id="cd00082">
    <property type="entry name" value="HisKA"/>
    <property type="match status" value="1"/>
</dbReference>
<dbReference type="InterPro" id="IPR036097">
    <property type="entry name" value="HisK_dim/P_sf"/>
</dbReference>
<dbReference type="AlphaFoldDB" id="A0A6C0TWW9"/>
<evidence type="ECO:0000256" key="10">
    <source>
        <dbReference type="ARBA" id="ARBA00023136"/>
    </source>
</evidence>
<dbReference type="InterPro" id="IPR005467">
    <property type="entry name" value="His_kinase_dom"/>
</dbReference>
<evidence type="ECO:0000256" key="7">
    <source>
        <dbReference type="ARBA" id="ARBA00022777"/>
    </source>
</evidence>
<evidence type="ECO:0000313" key="14">
    <source>
        <dbReference type="EMBL" id="QIB64276.1"/>
    </source>
</evidence>
<evidence type="ECO:0000256" key="5">
    <source>
        <dbReference type="ARBA" id="ARBA00022679"/>
    </source>
</evidence>
<evidence type="ECO:0000313" key="15">
    <source>
        <dbReference type="Proteomes" id="UP000477680"/>
    </source>
</evidence>
<evidence type="ECO:0000256" key="2">
    <source>
        <dbReference type="ARBA" id="ARBA00004370"/>
    </source>
</evidence>
<dbReference type="InterPro" id="IPR003660">
    <property type="entry name" value="HAMP_dom"/>
</dbReference>
<dbReference type="PROSITE" id="PS50109">
    <property type="entry name" value="HIS_KIN"/>
    <property type="match status" value="1"/>
</dbReference>
<accession>A0A6C0TWW9</accession>
<dbReference type="InterPro" id="IPR003594">
    <property type="entry name" value="HATPase_dom"/>
</dbReference>
<dbReference type="SUPFAM" id="SSF47384">
    <property type="entry name" value="Homodimeric domain of signal transducing histidine kinase"/>
    <property type="match status" value="1"/>
</dbReference>
<proteinExistence type="predicted"/>
<organism evidence="14 15">
    <name type="scientific">Kineobactrum salinum</name>
    <dbReference type="NCBI Taxonomy" id="2708301"/>
    <lineage>
        <taxon>Bacteria</taxon>
        <taxon>Pseudomonadati</taxon>
        <taxon>Pseudomonadota</taxon>
        <taxon>Gammaproteobacteria</taxon>
        <taxon>Cellvibrionales</taxon>
        <taxon>Halieaceae</taxon>
        <taxon>Kineobactrum</taxon>
    </lineage>
</organism>
<dbReference type="PROSITE" id="PS50885">
    <property type="entry name" value="HAMP"/>
    <property type="match status" value="1"/>
</dbReference>
<dbReference type="SUPFAM" id="SSF55874">
    <property type="entry name" value="ATPase domain of HSP90 chaperone/DNA topoisomerase II/histidine kinase"/>
    <property type="match status" value="1"/>
</dbReference>
<dbReference type="KEGG" id="kim:G3T16_01510"/>
<evidence type="ECO:0000256" key="3">
    <source>
        <dbReference type="ARBA" id="ARBA00012438"/>
    </source>
</evidence>
<dbReference type="Gene3D" id="3.30.565.10">
    <property type="entry name" value="Histidine kinase-like ATPase, C-terminal domain"/>
    <property type="match status" value="1"/>
</dbReference>
<evidence type="ECO:0000256" key="4">
    <source>
        <dbReference type="ARBA" id="ARBA00022553"/>
    </source>
</evidence>
<dbReference type="PRINTS" id="PR00344">
    <property type="entry name" value="BCTRLSENSOR"/>
</dbReference>
<dbReference type="Pfam" id="PF02518">
    <property type="entry name" value="HATPase_c"/>
    <property type="match status" value="1"/>
</dbReference>
<dbReference type="InterPro" id="IPR004358">
    <property type="entry name" value="Sig_transdc_His_kin-like_C"/>
</dbReference>
<dbReference type="Proteomes" id="UP000477680">
    <property type="component" value="Chromosome"/>
</dbReference>
<dbReference type="PANTHER" id="PTHR45436:SF8">
    <property type="entry name" value="HISTIDINE KINASE"/>
    <property type="match status" value="1"/>
</dbReference>
<comment type="catalytic activity">
    <reaction evidence="1">
        <text>ATP + protein L-histidine = ADP + protein N-phospho-L-histidine.</text>
        <dbReference type="EC" id="2.7.13.3"/>
    </reaction>
</comment>
<comment type="subcellular location">
    <subcellularLocation>
        <location evidence="2">Membrane</location>
    </subcellularLocation>
</comment>
<evidence type="ECO:0000259" key="12">
    <source>
        <dbReference type="PROSITE" id="PS50109"/>
    </source>
</evidence>
<dbReference type="SMART" id="SM00304">
    <property type="entry name" value="HAMP"/>
    <property type="match status" value="1"/>
</dbReference>
<dbReference type="InterPro" id="IPR003661">
    <property type="entry name" value="HisK_dim/P_dom"/>
</dbReference>
<evidence type="ECO:0000256" key="6">
    <source>
        <dbReference type="ARBA" id="ARBA00022692"/>
    </source>
</evidence>
<keyword evidence="7 14" id="KW-0418">Kinase</keyword>
<dbReference type="GO" id="GO:0000155">
    <property type="term" value="F:phosphorelay sensor kinase activity"/>
    <property type="evidence" value="ECO:0007669"/>
    <property type="project" value="InterPro"/>
</dbReference>
<evidence type="ECO:0000256" key="8">
    <source>
        <dbReference type="ARBA" id="ARBA00022989"/>
    </source>
</evidence>
<keyword evidence="6 11" id="KW-0812">Transmembrane</keyword>
<evidence type="ECO:0000256" key="11">
    <source>
        <dbReference type="SAM" id="Phobius"/>
    </source>
</evidence>
<dbReference type="CDD" id="cd06225">
    <property type="entry name" value="HAMP"/>
    <property type="match status" value="1"/>
</dbReference>
<protein>
    <recommendedName>
        <fullName evidence="3">histidine kinase</fullName>
        <ecNumber evidence="3">2.7.13.3</ecNumber>
    </recommendedName>
</protein>
<name>A0A6C0TWW9_9GAMM</name>
<evidence type="ECO:0000256" key="1">
    <source>
        <dbReference type="ARBA" id="ARBA00000085"/>
    </source>
</evidence>
<keyword evidence="15" id="KW-1185">Reference proteome</keyword>
<dbReference type="EC" id="2.7.13.3" evidence="3"/>